<feature type="transmembrane region" description="Helical" evidence="1">
    <location>
        <begin position="12"/>
        <end position="33"/>
    </location>
</feature>
<evidence type="ECO:0000256" key="1">
    <source>
        <dbReference type="SAM" id="Phobius"/>
    </source>
</evidence>
<dbReference type="RefSeq" id="WP_263852895.1">
    <property type="nucleotide sequence ID" value="NZ_JBHSSN010000015.1"/>
</dbReference>
<evidence type="ECO:0000313" key="2">
    <source>
        <dbReference type="EMBL" id="MFC6324056.1"/>
    </source>
</evidence>
<gene>
    <name evidence="2" type="ORF">ACFP1F_09920</name>
</gene>
<keyword evidence="1" id="KW-1133">Transmembrane helix</keyword>
<name>A0ABW1UWD8_9LACO</name>
<keyword evidence="1" id="KW-0472">Membrane</keyword>
<protein>
    <submittedName>
        <fullName evidence="2">Uncharacterized protein</fullName>
    </submittedName>
</protein>
<dbReference type="Proteomes" id="UP001596186">
    <property type="component" value="Unassembled WGS sequence"/>
</dbReference>
<reference evidence="3" key="1">
    <citation type="journal article" date="2019" name="Int. J. Syst. Evol. Microbiol.">
        <title>The Global Catalogue of Microorganisms (GCM) 10K type strain sequencing project: providing services to taxonomists for standard genome sequencing and annotation.</title>
        <authorList>
            <consortium name="The Broad Institute Genomics Platform"/>
            <consortium name="The Broad Institute Genome Sequencing Center for Infectious Disease"/>
            <person name="Wu L."/>
            <person name="Ma J."/>
        </authorList>
    </citation>
    <scope>NUCLEOTIDE SEQUENCE [LARGE SCALE GENOMIC DNA]</scope>
    <source>
        <strain evidence="3">CCM 8895</strain>
    </source>
</reference>
<proteinExistence type="predicted"/>
<sequence>MMKGKHQKKPDINKVLVILGLVTAILDLIDHILDLISRLI</sequence>
<organism evidence="2 3">
    <name type="scientific">Companilactobacillus baiquanensis</name>
    <dbReference type="NCBI Taxonomy" id="2486005"/>
    <lineage>
        <taxon>Bacteria</taxon>
        <taxon>Bacillati</taxon>
        <taxon>Bacillota</taxon>
        <taxon>Bacilli</taxon>
        <taxon>Lactobacillales</taxon>
        <taxon>Lactobacillaceae</taxon>
        <taxon>Companilactobacillus</taxon>
    </lineage>
</organism>
<keyword evidence="1" id="KW-0812">Transmembrane</keyword>
<evidence type="ECO:0000313" key="3">
    <source>
        <dbReference type="Proteomes" id="UP001596186"/>
    </source>
</evidence>
<dbReference type="EMBL" id="JBHSSN010000015">
    <property type="protein sequence ID" value="MFC6324056.1"/>
    <property type="molecule type" value="Genomic_DNA"/>
</dbReference>
<accession>A0ABW1UWD8</accession>
<comment type="caution">
    <text evidence="2">The sequence shown here is derived from an EMBL/GenBank/DDBJ whole genome shotgun (WGS) entry which is preliminary data.</text>
</comment>
<keyword evidence="3" id="KW-1185">Reference proteome</keyword>